<gene>
    <name evidence="1" type="ORF">ACKI1S_48530</name>
</gene>
<dbReference type="Proteomes" id="UP001631993">
    <property type="component" value="Unassembled WGS sequence"/>
</dbReference>
<dbReference type="RefSeq" id="WP_409098068.1">
    <property type="nucleotide sequence ID" value="NZ_JBJVNE010000442.1"/>
</dbReference>
<organism evidence="1 2">
    <name type="scientific">Streptomyces galilaeus</name>
    <dbReference type="NCBI Taxonomy" id="33899"/>
    <lineage>
        <taxon>Bacteria</taxon>
        <taxon>Bacillati</taxon>
        <taxon>Actinomycetota</taxon>
        <taxon>Actinomycetes</taxon>
        <taxon>Kitasatosporales</taxon>
        <taxon>Streptomycetaceae</taxon>
        <taxon>Streptomyces</taxon>
    </lineage>
</organism>
<name>A0ABW9IZH2_STRGJ</name>
<feature type="non-terminal residue" evidence="1">
    <location>
        <position position="87"/>
    </location>
</feature>
<dbReference type="EMBL" id="JBJVNE010000442">
    <property type="protein sequence ID" value="MFM9653825.1"/>
    <property type="molecule type" value="Genomic_DNA"/>
</dbReference>
<accession>A0ABW9IZH2</accession>
<reference evidence="1 2" key="1">
    <citation type="submission" date="2024-12" db="EMBL/GenBank/DDBJ databases">
        <title>Forecasting of Potato common scab and diversities of Pathogenic streptomyces spp. in china.</title>
        <authorList>
            <person name="Handique U."/>
            <person name="Wu J."/>
        </authorList>
    </citation>
    <scope>NUCLEOTIDE SEQUENCE [LARGE SCALE GENOMIC DNA]</scope>
    <source>
        <strain evidence="1 2">ZRIMU1585</strain>
    </source>
</reference>
<protein>
    <submittedName>
        <fullName evidence="1">Uncharacterized protein</fullName>
    </submittedName>
</protein>
<comment type="caution">
    <text evidence="1">The sequence shown here is derived from an EMBL/GenBank/DDBJ whole genome shotgun (WGS) entry which is preliminary data.</text>
</comment>
<feature type="non-terminal residue" evidence="1">
    <location>
        <position position="1"/>
    </location>
</feature>
<evidence type="ECO:0000313" key="1">
    <source>
        <dbReference type="EMBL" id="MFM9653825.1"/>
    </source>
</evidence>
<proteinExistence type="predicted"/>
<keyword evidence="2" id="KW-1185">Reference proteome</keyword>
<sequence length="87" mass="10020">AVNLSTVDVRIIRIFENNVAQFLQVNNLDGEQELVRVGKIIYNKPVPLASIKRTDLTKWNQYALDLSEFIKVEPGAIYRVTLSFRKK</sequence>
<evidence type="ECO:0000313" key="2">
    <source>
        <dbReference type="Proteomes" id="UP001631993"/>
    </source>
</evidence>